<evidence type="ECO:0000259" key="11">
    <source>
        <dbReference type="PROSITE" id="PS51900"/>
    </source>
</evidence>
<name>A0A150L7M4_9BACI</name>
<dbReference type="CDD" id="cd01182">
    <property type="entry name" value="INT_RitC_C_like"/>
    <property type="match status" value="1"/>
</dbReference>
<keyword evidence="6 9" id="KW-0238">DNA-binding</keyword>
<reference evidence="12 13" key="1">
    <citation type="submission" date="2016-01" db="EMBL/GenBank/DDBJ databases">
        <title>Genome Sequences of Twelve Sporeforming Bacillus Species Isolated from Foods.</title>
        <authorList>
            <person name="Berendsen E.M."/>
            <person name="Wells-Bennik M.H."/>
            <person name="Krawcyk A.O."/>
            <person name="De Jong A."/>
            <person name="Holsappel S."/>
            <person name="Eijlander R.T."/>
            <person name="Kuipers O.P."/>
        </authorList>
    </citation>
    <scope>NUCLEOTIDE SEQUENCE [LARGE SCALE GENOMIC DNA]</scope>
    <source>
        <strain evidence="12 13">B4102</strain>
    </source>
</reference>
<evidence type="ECO:0000256" key="7">
    <source>
        <dbReference type="ARBA" id="ARBA00023172"/>
    </source>
</evidence>
<dbReference type="Proteomes" id="UP000075666">
    <property type="component" value="Unassembled WGS sequence"/>
</dbReference>
<sequence length="338" mass="39015">MHSTDFGKYLSSYFLNYIPNKTGYSDNTIKSYRDTFTIFLRYCNDVLCIKPEKLCFSKMNRKLVEDFLVWLESTKNYSISTRNQRLAALHAFFRYIQIEAPEYMELCNSVISISSKKTPVVEMNYLSIDAIKELLSIPDTSKKECRRDLAILSLLYDTGARVQEIADVKVSDLRIKAPSTIRLTGKGKKTRIIPVMPQTINILRAYINDYGLFNETNISSPLFFNKRKEKLTRAGLSYVLNKYIVVAKIKHPDLFPTKVSPHVFRHSKAMHLLESGVNLIYIRDFLGHASVTTTEIYAKSNPEIKRKAIEQASPNVLPDEKLTKKNREDLLSWLKEFI</sequence>
<evidence type="ECO:0000256" key="9">
    <source>
        <dbReference type="PROSITE-ProRule" id="PRU01248"/>
    </source>
</evidence>
<organism evidence="12 13">
    <name type="scientific">Heyndrickxia sporothermodurans</name>
    <dbReference type="NCBI Taxonomy" id="46224"/>
    <lineage>
        <taxon>Bacteria</taxon>
        <taxon>Bacillati</taxon>
        <taxon>Bacillota</taxon>
        <taxon>Bacilli</taxon>
        <taxon>Bacillales</taxon>
        <taxon>Bacillaceae</taxon>
        <taxon>Heyndrickxia</taxon>
    </lineage>
</organism>
<evidence type="ECO:0000259" key="10">
    <source>
        <dbReference type="PROSITE" id="PS51898"/>
    </source>
</evidence>
<comment type="subcellular location">
    <subcellularLocation>
        <location evidence="1">Cytoplasm</location>
    </subcellularLocation>
</comment>
<dbReference type="Gene3D" id="1.10.150.130">
    <property type="match status" value="1"/>
</dbReference>
<dbReference type="InterPro" id="IPR010998">
    <property type="entry name" value="Integrase_recombinase_N"/>
</dbReference>
<protein>
    <recommendedName>
        <fullName evidence="14">Integrase</fullName>
    </recommendedName>
</protein>
<evidence type="ECO:0000313" key="12">
    <source>
        <dbReference type="EMBL" id="KYD07996.1"/>
    </source>
</evidence>
<dbReference type="EMBL" id="LQYN01000037">
    <property type="protein sequence ID" value="KYD07996.1"/>
    <property type="molecule type" value="Genomic_DNA"/>
</dbReference>
<evidence type="ECO:0000256" key="2">
    <source>
        <dbReference type="ARBA" id="ARBA00022490"/>
    </source>
</evidence>
<dbReference type="InterPro" id="IPR050090">
    <property type="entry name" value="Tyrosine_recombinase_XerCD"/>
</dbReference>
<keyword evidence="3" id="KW-0132">Cell division</keyword>
<evidence type="ECO:0000256" key="8">
    <source>
        <dbReference type="ARBA" id="ARBA00023306"/>
    </source>
</evidence>
<keyword evidence="7" id="KW-0233">DNA recombination</keyword>
<dbReference type="RefSeq" id="WP_066230468.1">
    <property type="nucleotide sequence ID" value="NZ_JALKTV010000076.1"/>
</dbReference>
<evidence type="ECO:0000256" key="4">
    <source>
        <dbReference type="ARBA" id="ARBA00022829"/>
    </source>
</evidence>
<dbReference type="Pfam" id="PF13495">
    <property type="entry name" value="Phage_int_SAM_4"/>
    <property type="match status" value="1"/>
</dbReference>
<dbReference type="InterPro" id="IPR013762">
    <property type="entry name" value="Integrase-like_cat_sf"/>
</dbReference>
<dbReference type="GO" id="GO:0006310">
    <property type="term" value="P:DNA recombination"/>
    <property type="evidence" value="ECO:0007669"/>
    <property type="project" value="UniProtKB-KW"/>
</dbReference>
<dbReference type="OrthoDB" id="107900at2"/>
<dbReference type="PANTHER" id="PTHR30349">
    <property type="entry name" value="PHAGE INTEGRASE-RELATED"/>
    <property type="match status" value="1"/>
</dbReference>
<dbReference type="InterPro" id="IPR044068">
    <property type="entry name" value="CB"/>
</dbReference>
<dbReference type="GO" id="GO:0015074">
    <property type="term" value="P:DNA integration"/>
    <property type="evidence" value="ECO:0007669"/>
    <property type="project" value="UniProtKB-KW"/>
</dbReference>
<dbReference type="GO" id="GO:0003677">
    <property type="term" value="F:DNA binding"/>
    <property type="evidence" value="ECO:0007669"/>
    <property type="project" value="UniProtKB-UniRule"/>
</dbReference>
<evidence type="ECO:0008006" key="14">
    <source>
        <dbReference type="Google" id="ProtNLM"/>
    </source>
</evidence>
<dbReference type="InterPro" id="IPR004107">
    <property type="entry name" value="Integrase_SAM-like_N"/>
</dbReference>
<evidence type="ECO:0000256" key="5">
    <source>
        <dbReference type="ARBA" id="ARBA00022908"/>
    </source>
</evidence>
<dbReference type="Pfam" id="PF00589">
    <property type="entry name" value="Phage_integrase"/>
    <property type="match status" value="1"/>
</dbReference>
<feature type="domain" description="Tyr recombinase" evidence="10">
    <location>
        <begin position="121"/>
        <end position="310"/>
    </location>
</feature>
<dbReference type="GO" id="GO:0007059">
    <property type="term" value="P:chromosome segregation"/>
    <property type="evidence" value="ECO:0007669"/>
    <property type="project" value="UniProtKB-KW"/>
</dbReference>
<dbReference type="PROSITE" id="PS51898">
    <property type="entry name" value="TYR_RECOMBINASE"/>
    <property type="match status" value="1"/>
</dbReference>
<evidence type="ECO:0000256" key="6">
    <source>
        <dbReference type="ARBA" id="ARBA00023125"/>
    </source>
</evidence>
<proteinExistence type="predicted"/>
<accession>A0A150L7M4</accession>
<dbReference type="InterPro" id="IPR002104">
    <property type="entry name" value="Integrase_catalytic"/>
</dbReference>
<dbReference type="PROSITE" id="PS51900">
    <property type="entry name" value="CB"/>
    <property type="match status" value="1"/>
</dbReference>
<keyword evidence="13" id="KW-1185">Reference proteome</keyword>
<dbReference type="STRING" id="46224.B4102_2912"/>
<dbReference type="AlphaFoldDB" id="A0A150L7M4"/>
<dbReference type="InterPro" id="IPR011010">
    <property type="entry name" value="DNA_brk_join_enz"/>
</dbReference>
<keyword evidence="8" id="KW-0131">Cell cycle</keyword>
<dbReference type="GO" id="GO:0005737">
    <property type="term" value="C:cytoplasm"/>
    <property type="evidence" value="ECO:0007669"/>
    <property type="project" value="UniProtKB-SubCell"/>
</dbReference>
<gene>
    <name evidence="12" type="ORF">B4102_2912</name>
</gene>
<dbReference type="PATRIC" id="fig|46224.3.peg.2615"/>
<evidence type="ECO:0000256" key="1">
    <source>
        <dbReference type="ARBA" id="ARBA00004496"/>
    </source>
</evidence>
<keyword evidence="5" id="KW-0229">DNA integration</keyword>
<dbReference type="Gene3D" id="1.10.443.10">
    <property type="entry name" value="Intergrase catalytic core"/>
    <property type="match status" value="1"/>
</dbReference>
<comment type="caution">
    <text evidence="12">The sequence shown here is derived from an EMBL/GenBank/DDBJ whole genome shotgun (WGS) entry which is preliminary data.</text>
</comment>
<keyword evidence="4" id="KW-0159">Chromosome partition</keyword>
<evidence type="ECO:0000313" key="13">
    <source>
        <dbReference type="Proteomes" id="UP000075666"/>
    </source>
</evidence>
<evidence type="ECO:0000256" key="3">
    <source>
        <dbReference type="ARBA" id="ARBA00022618"/>
    </source>
</evidence>
<feature type="domain" description="Core-binding (CB)" evidence="11">
    <location>
        <begin position="1"/>
        <end position="97"/>
    </location>
</feature>
<dbReference type="GO" id="GO:0051301">
    <property type="term" value="P:cell division"/>
    <property type="evidence" value="ECO:0007669"/>
    <property type="project" value="UniProtKB-KW"/>
</dbReference>
<keyword evidence="2" id="KW-0963">Cytoplasm</keyword>
<dbReference type="PANTHER" id="PTHR30349:SF77">
    <property type="entry name" value="TYROSINE RECOMBINASE XERC"/>
    <property type="match status" value="1"/>
</dbReference>
<dbReference type="SUPFAM" id="SSF56349">
    <property type="entry name" value="DNA breaking-rejoining enzymes"/>
    <property type="match status" value="1"/>
</dbReference>